<sequence length="153" mass="16724">MSRVKMASKSSIVPSLVAHPEDETPDLNHYAQCPLDKLPWTNPPGYDELYDACVAKGGDTYVGVRYAGVTDIVFYSFEDCYPYQLPTGEIAQLAAFCKTTQCYNYPNPDCTGSPVLPVPPPGPSLLFFPIMFLPNILNVVQLVGMVAKCVALL</sequence>
<accession>A0A1L7WH24</accession>
<dbReference type="EMBL" id="FJOG01000002">
    <property type="protein sequence ID" value="CZR52045.1"/>
    <property type="molecule type" value="Genomic_DNA"/>
</dbReference>
<dbReference type="AlphaFoldDB" id="A0A1L7WH24"/>
<evidence type="ECO:0000313" key="1">
    <source>
        <dbReference type="EMBL" id="CZR52045.1"/>
    </source>
</evidence>
<dbReference type="Proteomes" id="UP000184330">
    <property type="component" value="Unassembled WGS sequence"/>
</dbReference>
<reference evidence="1 2" key="1">
    <citation type="submission" date="2016-03" db="EMBL/GenBank/DDBJ databases">
        <authorList>
            <person name="Ploux O."/>
        </authorList>
    </citation>
    <scope>NUCLEOTIDE SEQUENCE [LARGE SCALE GENOMIC DNA]</scope>
    <source>
        <strain evidence="1 2">UAMH 11012</strain>
    </source>
</reference>
<gene>
    <name evidence="1" type="ORF">PAC_01922</name>
</gene>
<evidence type="ECO:0000313" key="2">
    <source>
        <dbReference type="Proteomes" id="UP000184330"/>
    </source>
</evidence>
<protein>
    <submittedName>
        <fullName evidence="1">Uncharacterized protein</fullName>
    </submittedName>
</protein>
<keyword evidence="2" id="KW-1185">Reference proteome</keyword>
<organism evidence="1 2">
    <name type="scientific">Phialocephala subalpina</name>
    <dbReference type="NCBI Taxonomy" id="576137"/>
    <lineage>
        <taxon>Eukaryota</taxon>
        <taxon>Fungi</taxon>
        <taxon>Dikarya</taxon>
        <taxon>Ascomycota</taxon>
        <taxon>Pezizomycotina</taxon>
        <taxon>Leotiomycetes</taxon>
        <taxon>Helotiales</taxon>
        <taxon>Mollisiaceae</taxon>
        <taxon>Phialocephala</taxon>
        <taxon>Phialocephala fortinii species complex</taxon>
    </lineage>
</organism>
<proteinExistence type="predicted"/>
<name>A0A1L7WH24_9HELO</name>
<dbReference type="OrthoDB" id="3536723at2759"/>